<feature type="transmembrane region" description="Helical" evidence="1">
    <location>
        <begin position="86"/>
        <end position="105"/>
    </location>
</feature>
<keyword evidence="1" id="KW-0472">Membrane</keyword>
<reference evidence="2 3" key="1">
    <citation type="submission" date="2024-05" db="EMBL/GenBank/DDBJ databases">
        <authorList>
            <consortium name="Candidatus Magnetaquicoccaceae bacterium FCR-1 genome sequencing consortium"/>
            <person name="Shimoshige H."/>
            <person name="Shimamura S."/>
            <person name="Taoka A."/>
            <person name="Kobayashi H."/>
            <person name="Maekawa T."/>
        </authorList>
    </citation>
    <scope>NUCLEOTIDE SEQUENCE [LARGE SCALE GENOMIC DNA]</scope>
    <source>
        <strain evidence="2 3">FCR-1</strain>
    </source>
</reference>
<keyword evidence="1" id="KW-0812">Transmembrane</keyword>
<keyword evidence="3" id="KW-1185">Reference proteome</keyword>
<evidence type="ECO:0008006" key="4">
    <source>
        <dbReference type="Google" id="ProtNLM"/>
    </source>
</evidence>
<feature type="transmembrane region" description="Helical" evidence="1">
    <location>
        <begin position="54"/>
        <end position="74"/>
    </location>
</feature>
<evidence type="ECO:0000313" key="3">
    <source>
        <dbReference type="Proteomes" id="UP001628193"/>
    </source>
</evidence>
<feature type="transmembrane region" description="Helical" evidence="1">
    <location>
        <begin position="140"/>
        <end position="159"/>
    </location>
</feature>
<proteinExistence type="predicted"/>
<protein>
    <recommendedName>
        <fullName evidence="4">Membrane-bound metal-dependent hydrolase</fullName>
    </recommendedName>
</protein>
<feature type="transmembrane region" description="Helical" evidence="1">
    <location>
        <begin position="117"/>
        <end position="135"/>
    </location>
</feature>
<organism evidence="2 3">
    <name type="scientific">Candidatus Magnetaquiglobus chichijimensis</name>
    <dbReference type="NCBI Taxonomy" id="3141448"/>
    <lineage>
        <taxon>Bacteria</taxon>
        <taxon>Pseudomonadati</taxon>
        <taxon>Pseudomonadota</taxon>
        <taxon>Magnetococcia</taxon>
        <taxon>Magnetococcales</taxon>
        <taxon>Candidatus Magnetaquicoccaceae</taxon>
        <taxon>Candidatus Magnetaquiglobus</taxon>
    </lineage>
</organism>
<feature type="transmembrane region" description="Helical" evidence="1">
    <location>
        <begin position="189"/>
        <end position="208"/>
    </location>
</feature>
<evidence type="ECO:0000313" key="2">
    <source>
        <dbReference type="EMBL" id="GAB0058909.1"/>
    </source>
</evidence>
<sequence>MADFNTHLAVAAVSGGVAITALMVAGVADAQLGLSGFFAAMIGGVLPDVDAEESWTLDLAFTLFALLGSFFVMLSQVARLSIGELVMLWLVTYLFIKLAVCELFIRCTVHRGIFHSLPAGVFFGGLTAALLYHLFHQAPWFCWIVGLFVTGGYLVHLVLDELYSLNLFGEGGTSSSLGTALKIWSNDPWAAFTMYLAAGMVVLLTPGLPDVLARLFSHHTLEAMQLRMWPADVWFGMPFLYNVR</sequence>
<accession>A0ABQ0CDF3</accession>
<dbReference type="Proteomes" id="UP001628193">
    <property type="component" value="Unassembled WGS sequence"/>
</dbReference>
<evidence type="ECO:0000256" key="1">
    <source>
        <dbReference type="SAM" id="Phobius"/>
    </source>
</evidence>
<dbReference type="EMBL" id="BAAFGK010000005">
    <property type="protein sequence ID" value="GAB0058909.1"/>
    <property type="molecule type" value="Genomic_DNA"/>
</dbReference>
<name>A0ABQ0CDF3_9PROT</name>
<keyword evidence="1" id="KW-1133">Transmembrane helix</keyword>
<dbReference type="InterPro" id="IPR007404">
    <property type="entry name" value="YdjM-like"/>
</dbReference>
<gene>
    <name evidence="2" type="ORF">SIID45300_03268</name>
</gene>
<dbReference type="Pfam" id="PF04307">
    <property type="entry name" value="YdjM"/>
    <property type="match status" value="1"/>
</dbReference>
<dbReference type="RefSeq" id="WP_420906628.1">
    <property type="nucleotide sequence ID" value="NZ_BAAFGK010000005.1"/>
</dbReference>
<reference evidence="2 3" key="2">
    <citation type="submission" date="2024-09" db="EMBL/GenBank/DDBJ databases">
        <title>Draft genome sequence of Candidatus Magnetaquicoccaceae bacterium FCR-1.</title>
        <authorList>
            <person name="Shimoshige H."/>
            <person name="Shimamura S."/>
            <person name="Taoka A."/>
            <person name="Kobayashi H."/>
            <person name="Maekawa T."/>
        </authorList>
    </citation>
    <scope>NUCLEOTIDE SEQUENCE [LARGE SCALE GENOMIC DNA]</scope>
    <source>
        <strain evidence="2 3">FCR-1</strain>
    </source>
</reference>
<comment type="caution">
    <text evidence="2">The sequence shown here is derived from an EMBL/GenBank/DDBJ whole genome shotgun (WGS) entry which is preliminary data.</text>
</comment>